<name>A0ABQ4NQX9_9RHOB</name>
<sequence>MLPANLAIPFSGPRDASANTRDRIDALSQQLSSGRQSDLGRAVGSDFSEVSHLSFKMRDLATVRDSLSLAQAWTDGIQSALEAVSEANDRTLAAIPSSLSPPSQASISRLSDVADGVLDDIGTAMSGSIGGRYLFANGDVNAPISDMEAVRSDIASIAQNSTDFGTYLADVTAYFDAGGAFETTIVSSYASEQATFPGRDGKSFGVDLDARSAGLKEAIANAAVLSGMRHVGFDVSELVKSSAASMLLTRASAADADVSTMQAQVGVLEERISDDREAAVSERLDAEKRLSDLVGIDEYDVATRLNAELSRLEAAYAITARRSQLRLTNFL</sequence>
<dbReference type="Proteomes" id="UP000786693">
    <property type="component" value="Unassembled WGS sequence"/>
</dbReference>
<dbReference type="SUPFAM" id="SSF64518">
    <property type="entry name" value="Phase 1 flagellin"/>
    <property type="match status" value="1"/>
</dbReference>
<comment type="caution">
    <text evidence="1">The sequence shown here is derived from an EMBL/GenBank/DDBJ whole genome shotgun (WGS) entry which is preliminary data.</text>
</comment>
<gene>
    <name evidence="1" type="ORF">JANAI62_34410</name>
</gene>
<reference evidence="1 2" key="1">
    <citation type="submission" date="2021-05" db="EMBL/GenBank/DDBJ databases">
        <title>Bacteria Genome sequencing.</title>
        <authorList>
            <person name="Takabe Y."/>
            <person name="Nakajima Y."/>
            <person name="Suzuki S."/>
            <person name="Shiozaki T."/>
        </authorList>
    </citation>
    <scope>NUCLEOTIDE SEQUENCE [LARGE SCALE GENOMIC DNA]</scope>
    <source>
        <strain evidence="1 2">AI_62</strain>
    </source>
</reference>
<dbReference type="RefSeq" id="WP_220750305.1">
    <property type="nucleotide sequence ID" value="NZ_BPFH01000007.1"/>
</dbReference>
<protein>
    <recommendedName>
        <fullName evidence="3">Flagellin</fullName>
    </recommendedName>
</protein>
<evidence type="ECO:0000313" key="2">
    <source>
        <dbReference type="Proteomes" id="UP000786693"/>
    </source>
</evidence>
<proteinExistence type="predicted"/>
<organism evidence="1 2">
    <name type="scientific">Jannaschia pagri</name>
    <dbReference type="NCBI Taxonomy" id="2829797"/>
    <lineage>
        <taxon>Bacteria</taxon>
        <taxon>Pseudomonadati</taxon>
        <taxon>Pseudomonadota</taxon>
        <taxon>Alphaproteobacteria</taxon>
        <taxon>Rhodobacterales</taxon>
        <taxon>Roseobacteraceae</taxon>
        <taxon>Jannaschia</taxon>
    </lineage>
</organism>
<evidence type="ECO:0008006" key="3">
    <source>
        <dbReference type="Google" id="ProtNLM"/>
    </source>
</evidence>
<evidence type="ECO:0000313" key="1">
    <source>
        <dbReference type="EMBL" id="GIT96818.1"/>
    </source>
</evidence>
<keyword evidence="2" id="KW-1185">Reference proteome</keyword>
<accession>A0ABQ4NQX9</accession>
<dbReference type="EMBL" id="BPFH01000007">
    <property type="protein sequence ID" value="GIT96818.1"/>
    <property type="molecule type" value="Genomic_DNA"/>
</dbReference>